<accession>A0A6U0SH41</accession>
<dbReference type="EMBL" id="HBHI01019415">
    <property type="protein sequence ID" value="CAD9682047.1"/>
    <property type="molecule type" value="Transcribed_RNA"/>
</dbReference>
<proteinExistence type="inferred from homology"/>
<evidence type="ECO:0000313" key="5">
    <source>
        <dbReference type="EMBL" id="CAD9682047.1"/>
    </source>
</evidence>
<dbReference type="Gene3D" id="6.10.250.3250">
    <property type="match status" value="1"/>
</dbReference>
<comment type="similarity">
    <text evidence="1">Belongs to the universal ribosomal protein uL13 family.</text>
</comment>
<evidence type="ECO:0008006" key="6">
    <source>
        <dbReference type="Google" id="ProtNLM"/>
    </source>
</evidence>
<gene>
    <name evidence="4" type="ORF">EANT1437_LOCUS9947</name>
    <name evidence="5" type="ORF">EANT1437_LOCUS9948</name>
</gene>
<keyword evidence="3" id="KW-0687">Ribonucleoprotein</keyword>
<dbReference type="InterPro" id="IPR005755">
    <property type="entry name" value="Ribosomal_uL13_euk/arc"/>
</dbReference>
<evidence type="ECO:0000256" key="2">
    <source>
        <dbReference type="ARBA" id="ARBA00022980"/>
    </source>
</evidence>
<dbReference type="Gene3D" id="3.90.1180.10">
    <property type="entry name" value="Ribosomal protein L13"/>
    <property type="match status" value="1"/>
</dbReference>
<reference evidence="5" key="1">
    <citation type="submission" date="2021-01" db="EMBL/GenBank/DDBJ databases">
        <authorList>
            <person name="Corre E."/>
            <person name="Pelletier E."/>
            <person name="Niang G."/>
            <person name="Scheremetjew M."/>
            <person name="Finn R."/>
            <person name="Kale V."/>
            <person name="Holt S."/>
            <person name="Cochrane G."/>
            <person name="Meng A."/>
            <person name="Brown T."/>
            <person name="Cohen L."/>
        </authorList>
    </citation>
    <scope>NUCLEOTIDE SEQUENCE</scope>
    <source>
        <strain evidence="5">CCMP1452</strain>
    </source>
</reference>
<dbReference type="GO" id="GO:0006412">
    <property type="term" value="P:translation"/>
    <property type="evidence" value="ECO:0007669"/>
    <property type="project" value="InterPro"/>
</dbReference>
<name>A0A6U0SH41_9STRA</name>
<dbReference type="PANTHER" id="PTHR11545:SF3">
    <property type="entry name" value="LARGE RIBOSOMAL SUBUNIT PROTEIN UL13"/>
    <property type="match status" value="1"/>
</dbReference>
<dbReference type="GO" id="GO:0003735">
    <property type="term" value="F:structural constituent of ribosome"/>
    <property type="evidence" value="ECO:0007669"/>
    <property type="project" value="InterPro"/>
</dbReference>
<evidence type="ECO:0000313" key="4">
    <source>
        <dbReference type="EMBL" id="CAD9682040.1"/>
    </source>
</evidence>
<evidence type="ECO:0000256" key="1">
    <source>
        <dbReference type="ARBA" id="ARBA00006227"/>
    </source>
</evidence>
<dbReference type="GO" id="GO:0017148">
    <property type="term" value="P:negative regulation of translation"/>
    <property type="evidence" value="ECO:0007669"/>
    <property type="project" value="TreeGrafter"/>
</dbReference>
<evidence type="ECO:0000256" key="3">
    <source>
        <dbReference type="ARBA" id="ARBA00023274"/>
    </source>
</evidence>
<dbReference type="Pfam" id="PF00572">
    <property type="entry name" value="Ribosomal_L13"/>
    <property type="match status" value="1"/>
</dbReference>
<dbReference type="NCBIfam" id="TIGR01077">
    <property type="entry name" value="L13_A_E"/>
    <property type="match status" value="1"/>
</dbReference>
<protein>
    <recommendedName>
        <fullName evidence="6">60S ribosomal protein L13a</fullName>
    </recommendedName>
</protein>
<sequence>MLEKVVLVDGRDHLLGRLCSIVAKELLSGQKVIIVRCDQVCMSGSIVRNKVKYAQFRKKRMNTNPGRGPFHFRSPARIVWRTIRGMVNQKTQRGAEALSRLSCFEGIPHPYDKKKRQVIPAALRVLRLKPGRNYTVLSDLSNAVGWKHKVLVESLEEKRKVKAEAYFQKKLAREALHKKAVEASSGDLSKVNEVLAAAGY</sequence>
<dbReference type="GO" id="GO:0022625">
    <property type="term" value="C:cytosolic large ribosomal subunit"/>
    <property type="evidence" value="ECO:0007669"/>
    <property type="project" value="TreeGrafter"/>
</dbReference>
<dbReference type="InterPro" id="IPR036899">
    <property type="entry name" value="Ribosomal_uL13_sf"/>
</dbReference>
<dbReference type="InterPro" id="IPR005822">
    <property type="entry name" value="Ribosomal_uL13"/>
</dbReference>
<dbReference type="HAMAP" id="MF_01366">
    <property type="entry name" value="Ribosomal_uL13"/>
    <property type="match status" value="1"/>
</dbReference>
<dbReference type="AlphaFoldDB" id="A0A6U0SH41"/>
<dbReference type="SUPFAM" id="SSF52161">
    <property type="entry name" value="Ribosomal protein L13"/>
    <property type="match status" value="1"/>
</dbReference>
<dbReference type="PANTHER" id="PTHR11545">
    <property type="entry name" value="RIBOSOMAL PROTEIN L13"/>
    <property type="match status" value="1"/>
</dbReference>
<dbReference type="FunFam" id="3.90.1180.10:FF:000009">
    <property type="entry name" value="60S ribosomal protein L13a"/>
    <property type="match status" value="1"/>
</dbReference>
<dbReference type="GO" id="GO:0003729">
    <property type="term" value="F:mRNA binding"/>
    <property type="evidence" value="ECO:0007669"/>
    <property type="project" value="TreeGrafter"/>
</dbReference>
<organism evidence="5">
    <name type="scientific">Eucampia antarctica</name>
    <dbReference type="NCBI Taxonomy" id="49252"/>
    <lineage>
        <taxon>Eukaryota</taxon>
        <taxon>Sar</taxon>
        <taxon>Stramenopiles</taxon>
        <taxon>Ochrophyta</taxon>
        <taxon>Bacillariophyta</taxon>
        <taxon>Mediophyceae</taxon>
        <taxon>Biddulphiophycidae</taxon>
        <taxon>Hemiaulales</taxon>
        <taxon>Hemiaulaceae</taxon>
        <taxon>Eucampia</taxon>
    </lineage>
</organism>
<dbReference type="EMBL" id="HBHI01019413">
    <property type="protein sequence ID" value="CAD9682040.1"/>
    <property type="molecule type" value="Transcribed_RNA"/>
</dbReference>
<keyword evidence="2" id="KW-0689">Ribosomal protein</keyword>